<evidence type="ECO:0000313" key="2">
    <source>
        <dbReference type="Proteomes" id="UP001202961"/>
    </source>
</evidence>
<gene>
    <name evidence="1" type="ORF">NB063_15810</name>
</gene>
<reference evidence="1 2" key="1">
    <citation type="journal article" date="2022" name="Syst. Appl. Microbiol.">
        <title>Rhodopirellula aestuarii sp. nov., a novel member of the genus Rhodopirellula isolated from brackish sediments collected in the Tagus River estuary, Portugal.</title>
        <authorList>
            <person name="Vitorino I.R."/>
            <person name="Klimek D."/>
            <person name="Calusinska M."/>
            <person name="Lobo-da-Cunha A."/>
            <person name="Vasconcelos V."/>
            <person name="Lage O.M."/>
        </authorList>
    </citation>
    <scope>NUCLEOTIDE SEQUENCE [LARGE SCALE GENOMIC DNA]</scope>
    <source>
        <strain evidence="1 2">ICT_H3.1</strain>
    </source>
</reference>
<dbReference type="Proteomes" id="UP001202961">
    <property type="component" value="Unassembled WGS sequence"/>
</dbReference>
<evidence type="ECO:0000313" key="1">
    <source>
        <dbReference type="EMBL" id="MCM2372072.1"/>
    </source>
</evidence>
<proteinExistence type="predicted"/>
<accession>A0ABT0U582</accession>
<organism evidence="1 2">
    <name type="scientific">Aporhodopirellula aestuarii</name>
    <dbReference type="NCBI Taxonomy" id="2950107"/>
    <lineage>
        <taxon>Bacteria</taxon>
        <taxon>Pseudomonadati</taxon>
        <taxon>Planctomycetota</taxon>
        <taxon>Planctomycetia</taxon>
        <taxon>Pirellulales</taxon>
        <taxon>Pirellulaceae</taxon>
        <taxon>Aporhodopirellula</taxon>
    </lineage>
</organism>
<dbReference type="RefSeq" id="WP_250929696.1">
    <property type="nucleotide sequence ID" value="NZ_JAMQBK010000039.1"/>
</dbReference>
<name>A0ABT0U582_9BACT</name>
<sequence length="274" mass="31178">MWHTSDGDRTLVDDEAILVRSAIDSLVDHLLDRLNHESRDREQVASQRFDFEIGVYLFDVLTPNQQIGLLHTVAKYLLEPTDDVLELTAASESAVAAIYAHALRQIEIEIEISEFALSDSPRSEFDQEAATEALLDPVHADFLDFDALSSGFSQFAYETDPFYWRRLARNAYTGAGEFELVNEAADVDMGPDLHCTDIEQWRFLVDCLCDWVLWDRDFEMAACFLDADPARASETRSIMGIEDDYFTCIVRDPKTAEIPNLVSATRDIVRRKPR</sequence>
<protein>
    <submittedName>
        <fullName evidence="1">Uncharacterized protein</fullName>
    </submittedName>
</protein>
<comment type="caution">
    <text evidence="1">The sequence shown here is derived from an EMBL/GenBank/DDBJ whole genome shotgun (WGS) entry which is preliminary data.</text>
</comment>
<keyword evidence="2" id="KW-1185">Reference proteome</keyword>
<dbReference type="EMBL" id="JAMQBK010000039">
    <property type="protein sequence ID" value="MCM2372072.1"/>
    <property type="molecule type" value="Genomic_DNA"/>
</dbReference>